<protein>
    <recommendedName>
        <fullName evidence="1">HD domain-containing protein</fullName>
    </recommendedName>
</protein>
<comment type="caution">
    <text evidence="2">The sequence shown here is derived from an EMBL/GenBank/DDBJ whole genome shotgun (WGS) entry which is preliminary data.</text>
</comment>
<dbReference type="AlphaFoldDB" id="A0A1F4RZ79"/>
<dbReference type="Pfam" id="PF01966">
    <property type="entry name" value="HD"/>
    <property type="match status" value="1"/>
</dbReference>
<evidence type="ECO:0000313" key="2">
    <source>
        <dbReference type="EMBL" id="OGC13470.1"/>
    </source>
</evidence>
<evidence type="ECO:0000313" key="3">
    <source>
        <dbReference type="Proteomes" id="UP000177905"/>
    </source>
</evidence>
<dbReference type="CDD" id="cd00077">
    <property type="entry name" value="HDc"/>
    <property type="match status" value="1"/>
</dbReference>
<sequence length="170" mass="19302">MKDKLLEAMETYFDGDQKRISHAKKVLYFAEEIMSKEGGDKDIIIASAILHDIGIHNAEKKYNSTAGKYQEIEGPPIAKKILEDIGFPQDKIGEVLDIIAHHHSGGIETNNFKVIWDSDWLVNIKEDDNLNIDKHKADKIFFTNTAKRIYSFCCAGCPPEFKKNQGKYAK</sequence>
<evidence type="ECO:0000259" key="1">
    <source>
        <dbReference type="Pfam" id="PF01966"/>
    </source>
</evidence>
<dbReference type="InterPro" id="IPR006674">
    <property type="entry name" value="HD_domain"/>
</dbReference>
<reference evidence="2 3" key="1">
    <citation type="journal article" date="2016" name="Nat. Commun.">
        <title>Thousands of microbial genomes shed light on interconnected biogeochemical processes in an aquifer system.</title>
        <authorList>
            <person name="Anantharaman K."/>
            <person name="Brown C.T."/>
            <person name="Hug L.A."/>
            <person name="Sharon I."/>
            <person name="Castelle C.J."/>
            <person name="Probst A.J."/>
            <person name="Thomas B.C."/>
            <person name="Singh A."/>
            <person name="Wilkins M.J."/>
            <person name="Karaoz U."/>
            <person name="Brodie E.L."/>
            <person name="Williams K.H."/>
            <person name="Hubbard S.S."/>
            <person name="Banfield J.F."/>
        </authorList>
    </citation>
    <scope>NUCLEOTIDE SEQUENCE [LARGE SCALE GENOMIC DNA]</scope>
</reference>
<feature type="domain" description="HD" evidence="1">
    <location>
        <begin position="19"/>
        <end position="139"/>
    </location>
</feature>
<dbReference type="EMBL" id="MEUA01000054">
    <property type="protein sequence ID" value="OGC13470.1"/>
    <property type="molecule type" value="Genomic_DNA"/>
</dbReference>
<dbReference type="Gene3D" id="1.10.3210.10">
    <property type="entry name" value="Hypothetical protein af1432"/>
    <property type="match status" value="1"/>
</dbReference>
<dbReference type="InterPro" id="IPR003607">
    <property type="entry name" value="HD/PDEase_dom"/>
</dbReference>
<name>A0A1F4RZ79_UNCSA</name>
<gene>
    <name evidence="2" type="ORF">A2290_07255</name>
</gene>
<dbReference type="Proteomes" id="UP000177905">
    <property type="component" value="Unassembled WGS sequence"/>
</dbReference>
<dbReference type="SUPFAM" id="SSF109604">
    <property type="entry name" value="HD-domain/PDEase-like"/>
    <property type="match status" value="1"/>
</dbReference>
<proteinExistence type="predicted"/>
<organism evidence="2 3">
    <name type="scientific">candidate division WOR-1 bacterium RIFOXYB2_FULL_36_35</name>
    <dbReference type="NCBI Taxonomy" id="1802578"/>
    <lineage>
        <taxon>Bacteria</taxon>
        <taxon>Bacillati</taxon>
        <taxon>Saganbacteria</taxon>
    </lineage>
</organism>
<accession>A0A1F4RZ79</accession>